<evidence type="ECO:0000313" key="1">
    <source>
        <dbReference type="EMBL" id="CZT01874.1"/>
    </source>
</evidence>
<dbReference type="AlphaFoldDB" id="A0A1E1KUR5"/>
<protein>
    <submittedName>
        <fullName evidence="1">Uncharacterized protein</fullName>
    </submittedName>
</protein>
<dbReference type="EMBL" id="FJUX01000053">
    <property type="protein sequence ID" value="CZT01874.1"/>
    <property type="molecule type" value="Genomic_DNA"/>
</dbReference>
<organism evidence="1 2">
    <name type="scientific">Rhynchosporium agropyri</name>
    <dbReference type="NCBI Taxonomy" id="914238"/>
    <lineage>
        <taxon>Eukaryota</taxon>
        <taxon>Fungi</taxon>
        <taxon>Dikarya</taxon>
        <taxon>Ascomycota</taxon>
        <taxon>Pezizomycotina</taxon>
        <taxon>Leotiomycetes</taxon>
        <taxon>Helotiales</taxon>
        <taxon>Ploettnerulaceae</taxon>
        <taxon>Rhynchosporium</taxon>
    </lineage>
</organism>
<accession>A0A1E1KUR5</accession>
<evidence type="ECO:0000313" key="2">
    <source>
        <dbReference type="Proteomes" id="UP000178912"/>
    </source>
</evidence>
<proteinExistence type="predicted"/>
<keyword evidence="2" id="KW-1185">Reference proteome</keyword>
<reference evidence="2" key="1">
    <citation type="submission" date="2016-03" db="EMBL/GenBank/DDBJ databases">
        <authorList>
            <person name="Guldener U."/>
        </authorList>
    </citation>
    <scope>NUCLEOTIDE SEQUENCE [LARGE SCALE GENOMIC DNA]</scope>
    <source>
        <strain evidence="2">04CH-RAC-A.6.1</strain>
    </source>
</reference>
<dbReference type="Proteomes" id="UP000178912">
    <property type="component" value="Unassembled WGS sequence"/>
</dbReference>
<name>A0A1E1KUR5_9HELO</name>
<sequence>MSETTSKWQKECMDAMFSGGTFEFSKNTSIYYSTFPGKPKSSKAFPEMEYKEYILEGCSPGSTSHVYRKTGKGFIWML</sequence>
<gene>
    <name evidence="1" type="ORF">RAG0_09283</name>
</gene>